<evidence type="ECO:0000313" key="1">
    <source>
        <dbReference type="EMBL" id="KAK6467587.1"/>
    </source>
</evidence>
<proteinExistence type="predicted"/>
<accession>A0ABR0Y4J3</accession>
<dbReference type="PANTHER" id="PTHR35972">
    <property type="entry name" value="SINGLE-PASS MEMBRANE AND COILED-COIL DOMAIN-CONTAINING PROTEIN 3"/>
    <property type="match status" value="1"/>
</dbReference>
<dbReference type="Pfam" id="PF15047">
    <property type="entry name" value="DUF4533"/>
    <property type="match status" value="1"/>
</dbReference>
<name>A0ABR0Y4J3_HUSHU</name>
<reference evidence="1 2" key="1">
    <citation type="submission" date="2021-05" db="EMBL/GenBank/DDBJ databases">
        <authorList>
            <person name="Zahm M."/>
            <person name="Klopp C."/>
            <person name="Cabau C."/>
            <person name="Kuhl H."/>
            <person name="Suciu R."/>
            <person name="Ciorpac M."/>
            <person name="Holostenco D."/>
            <person name="Gessner J."/>
            <person name="Wuertz S."/>
            <person name="Hohne C."/>
            <person name="Stock M."/>
            <person name="Gislard M."/>
            <person name="Lluch J."/>
            <person name="Milhes M."/>
            <person name="Lampietro C."/>
            <person name="Lopez Roques C."/>
            <person name="Donnadieu C."/>
            <person name="Du K."/>
            <person name="Schartl M."/>
            <person name="Guiguen Y."/>
        </authorList>
    </citation>
    <scope>NUCLEOTIDE SEQUENCE [LARGE SCALE GENOMIC DNA]</scope>
    <source>
        <strain evidence="1">Hh-F2</strain>
        <tissue evidence="1">Blood</tissue>
    </source>
</reference>
<dbReference type="EMBL" id="JAHFZB010000049">
    <property type="protein sequence ID" value="KAK6467587.1"/>
    <property type="molecule type" value="Genomic_DNA"/>
</dbReference>
<protein>
    <submittedName>
        <fullName evidence="1">Uncharacterized protein</fullName>
    </submittedName>
</protein>
<evidence type="ECO:0000313" key="2">
    <source>
        <dbReference type="Proteomes" id="UP001369086"/>
    </source>
</evidence>
<gene>
    <name evidence="1" type="ORF">HHUSO_G35141</name>
</gene>
<dbReference type="InterPro" id="IPR027895">
    <property type="entry name" value="DUF4533"/>
</dbReference>
<dbReference type="InterPro" id="IPR040004">
    <property type="entry name" value="SMCO3"/>
</dbReference>
<dbReference type="PANTHER" id="PTHR35972:SF1">
    <property type="entry name" value="SINGLE-PASS MEMBRANE AND COILED-COIL DOMAIN-CONTAINING PROTEIN 3"/>
    <property type="match status" value="1"/>
</dbReference>
<dbReference type="Proteomes" id="UP001369086">
    <property type="component" value="Unassembled WGS sequence"/>
</dbReference>
<comment type="caution">
    <text evidence="1">The sequence shown here is derived from an EMBL/GenBank/DDBJ whole genome shotgun (WGS) entry which is preliminary data.</text>
</comment>
<organism evidence="1 2">
    <name type="scientific">Huso huso</name>
    <name type="common">Beluga</name>
    <name type="synonym">Acipenser huso</name>
    <dbReference type="NCBI Taxonomy" id="61971"/>
    <lineage>
        <taxon>Eukaryota</taxon>
        <taxon>Metazoa</taxon>
        <taxon>Chordata</taxon>
        <taxon>Craniata</taxon>
        <taxon>Vertebrata</taxon>
        <taxon>Euteleostomi</taxon>
        <taxon>Actinopterygii</taxon>
        <taxon>Chondrostei</taxon>
        <taxon>Acipenseriformes</taxon>
        <taxon>Acipenseridae</taxon>
        <taxon>Huso</taxon>
    </lineage>
</organism>
<keyword evidence="2" id="KW-1185">Reference proteome</keyword>
<sequence length="221" mass="24190">MLSLFFGDKKKEEELIRSAQRLHHYLHKYYTITNKALGILNTHLDEQISPVSAKESEGIAESCVRVSQVMSEISHVAERRDRHVHKSIEPALYDKIAFSGVSLKEKAAVVKALNESTLGLLGKICGPLVAVLLAKSELGNVAPPVEQLKGLPLCSLTLGDLVQSSDKLTKLLSTSGSQRISLDEAIQLLEETLSVLKPPCDAYDDIVSEVQAYVTLVTENI</sequence>